<dbReference type="Gene3D" id="3.30.1240.10">
    <property type="match status" value="1"/>
</dbReference>
<dbReference type="GO" id="GO:0004519">
    <property type="term" value="F:endonuclease activity"/>
    <property type="evidence" value="ECO:0007669"/>
    <property type="project" value="UniProtKB-KW"/>
</dbReference>
<feature type="compositionally biased region" description="Low complexity" evidence="10">
    <location>
        <begin position="656"/>
        <end position="673"/>
    </location>
</feature>
<comment type="similarity">
    <text evidence="2 9">Belongs to the multi antimicrobial extrusion (MATE) (TC 2.A.66.1) family.</text>
</comment>
<dbReference type="InterPro" id="IPR002036">
    <property type="entry name" value="YbeY"/>
</dbReference>
<keyword evidence="12" id="KW-1185">Reference proteome</keyword>
<feature type="transmembrane region" description="Helical" evidence="9">
    <location>
        <begin position="171"/>
        <end position="189"/>
    </location>
</feature>
<dbReference type="GO" id="GO:0042910">
    <property type="term" value="F:xenobiotic transmembrane transporter activity"/>
    <property type="evidence" value="ECO:0007669"/>
    <property type="project" value="InterPro"/>
</dbReference>
<feature type="transmembrane region" description="Helical" evidence="9">
    <location>
        <begin position="392"/>
        <end position="415"/>
    </location>
</feature>
<sequence length="967" mass="103226">MPYIDRGRAQLLPSDAATVPAPAASLKSDDLTKPARRKSVEEKAVEAEPDIVLLQTSQITLDEEASSSGACGEEVAGVPLRGMQHEVYRVMRLAGPLSGKGVLTYSAALFSSGFVGRLGATPLSAWMLSRTLVNVTGHSLVWGVISAMETFCGQAFGAGRYALLGVILQRSLLICCAVATPCAIGWIWADKALVLLGQDTYLAAIAGRYIHFWTPALFLYSAEWICQLLLQAQGIVLPALCISAVHLPLTILFNWLFIFKLGFGLNGAAIAMCALGAVTLAMMVVYLMWDSYRRPPERKTWHGWSWEAWRGWGHYMHVALPSLAMICLDWWGSEITILLAGILPDPRVHVAAMGIALNTSTLFFMASHGLSGAASTRVSNELGANHPHRAKLVVEVAVGILVVLATLAACGLIAARHHWARLFTSDDEVAGLVGRLLVLVSATLLGDGIVAVLSGVLRAKTVARINCRPLPDQGELVTQVRNQLRADGQRVVVEALRLEAATRHKTPSGPAELSLVLCDDTHITALNHEWRGKDAPTDVLSFAMDAMPPGCPVRVLGDVIISLDTAYRQAQERRYTLLDECRVLLVHGVLHLLDFDHERGEKDAQDMAKAEQLILQALGWQGEGLITSIADGATDAGPAAPSSSATSREDDEDGGRSSSNGTASTSAPAAGPPLWHAGTKASRRPLSRQRTSDIRLLALDMDGTLLDSRSKVLPSSVKALKAAMKAGVMVCLATGKARPAAVAAMAAVGLAGEGLVVSPKGPGIFLQGLAVHGARGQLLPGKDMPPAVVAQAFKYSLEHDVPLSAFLGDECVTLKMAPELEELHTRYYEPLSRVAGSLEELLAGPPVKKLLFMTSPERVESLLKPHWKEAVKGQQAETMQAVETMLELVPEGVNKWSGMQRLMSELSLPVEAIMAVGDGSNDFPLVSNVGLGVAMGNAVPEVKKAAAVTVASNDENGIAEAIERFIL</sequence>
<comment type="cofactor">
    <cofactor evidence="1">
        <name>Zn(2+)</name>
        <dbReference type="ChEBI" id="CHEBI:29105"/>
    </cofactor>
</comment>
<dbReference type="GO" id="GO:0016020">
    <property type="term" value="C:membrane"/>
    <property type="evidence" value="ECO:0007669"/>
    <property type="project" value="InterPro"/>
</dbReference>
<evidence type="ECO:0000256" key="7">
    <source>
        <dbReference type="ARBA" id="ARBA00022801"/>
    </source>
</evidence>
<protein>
    <recommendedName>
        <fullName evidence="9">Protein DETOXIFICATION</fullName>
    </recommendedName>
    <alternativeName>
        <fullName evidence="9">Multidrug and toxic compound extrusion protein</fullName>
    </alternativeName>
</protein>
<dbReference type="InterPro" id="IPR036412">
    <property type="entry name" value="HAD-like_sf"/>
</dbReference>
<dbReference type="NCBIfam" id="TIGR00797">
    <property type="entry name" value="matE"/>
    <property type="match status" value="1"/>
</dbReference>
<gene>
    <name evidence="11" type="ORF">WJX72_008996</name>
</gene>
<keyword evidence="4" id="KW-0540">Nuclease</keyword>
<evidence type="ECO:0000256" key="9">
    <source>
        <dbReference type="RuleBase" id="RU004914"/>
    </source>
</evidence>
<feature type="transmembrane region" description="Helical" evidence="9">
    <location>
        <begin position="348"/>
        <end position="371"/>
    </location>
</feature>
<evidence type="ECO:0000256" key="8">
    <source>
        <dbReference type="ARBA" id="ARBA00022833"/>
    </source>
</evidence>
<dbReference type="GO" id="GO:0015297">
    <property type="term" value="F:antiporter activity"/>
    <property type="evidence" value="ECO:0007669"/>
    <property type="project" value="InterPro"/>
</dbReference>
<accession>A0AAW1PGH9</accession>
<dbReference type="HAMAP" id="MF_00009">
    <property type="entry name" value="Endoribonucl_YbeY"/>
    <property type="match status" value="1"/>
</dbReference>
<feature type="transmembrane region" description="Helical" evidence="9">
    <location>
        <begin position="234"/>
        <end position="257"/>
    </location>
</feature>
<dbReference type="AlphaFoldDB" id="A0AAW1PGH9"/>
<dbReference type="GO" id="GO:0046872">
    <property type="term" value="F:metal ion binding"/>
    <property type="evidence" value="ECO:0007669"/>
    <property type="project" value="UniProtKB-KW"/>
</dbReference>
<comment type="similarity">
    <text evidence="3">Belongs to the endoribonuclease YbeY family.</text>
</comment>
<keyword evidence="6" id="KW-0255">Endonuclease</keyword>
<keyword evidence="9" id="KW-1133">Transmembrane helix</keyword>
<dbReference type="PANTHER" id="PTHR46986">
    <property type="entry name" value="ENDORIBONUCLEASE YBEY, CHLOROPLASTIC"/>
    <property type="match status" value="1"/>
</dbReference>
<feature type="compositionally biased region" description="Low complexity" evidence="10">
    <location>
        <begin position="631"/>
        <end position="646"/>
    </location>
</feature>
<evidence type="ECO:0000256" key="2">
    <source>
        <dbReference type="ARBA" id="ARBA00010199"/>
    </source>
</evidence>
<dbReference type="PANTHER" id="PTHR46986:SF1">
    <property type="entry name" value="ENDORIBONUCLEASE YBEY, CHLOROPLASTIC"/>
    <property type="match status" value="1"/>
</dbReference>
<name>A0AAW1PGH9_9CHLO</name>
<keyword evidence="9" id="KW-0812">Transmembrane</keyword>
<feature type="transmembrane region" description="Helical" evidence="9">
    <location>
        <begin position="269"/>
        <end position="289"/>
    </location>
</feature>
<dbReference type="Pfam" id="PF02130">
    <property type="entry name" value="YbeY"/>
    <property type="match status" value="1"/>
</dbReference>
<dbReference type="NCBIfam" id="TIGR00043">
    <property type="entry name" value="rRNA maturation RNase YbeY"/>
    <property type="match status" value="1"/>
</dbReference>
<proteinExistence type="inferred from homology"/>
<dbReference type="InterPro" id="IPR045069">
    <property type="entry name" value="MATE_euk"/>
</dbReference>
<dbReference type="SFLD" id="SFLDG01140">
    <property type="entry name" value="C2.B:_Phosphomannomutase_and_P"/>
    <property type="match status" value="1"/>
</dbReference>
<feature type="transmembrane region" description="Helical" evidence="9">
    <location>
        <begin position="318"/>
        <end position="342"/>
    </location>
</feature>
<dbReference type="Proteomes" id="UP001489004">
    <property type="component" value="Unassembled WGS sequence"/>
</dbReference>
<dbReference type="SUPFAM" id="SSF55486">
    <property type="entry name" value="Metalloproteases ('zincins'), catalytic domain"/>
    <property type="match status" value="1"/>
</dbReference>
<dbReference type="SUPFAM" id="SSF56784">
    <property type="entry name" value="HAD-like"/>
    <property type="match status" value="1"/>
</dbReference>
<dbReference type="CDD" id="cd13132">
    <property type="entry name" value="MATE_eukaryotic"/>
    <property type="match status" value="1"/>
</dbReference>
<feature type="region of interest" description="Disordered" evidence="10">
    <location>
        <begin position="19"/>
        <end position="44"/>
    </location>
</feature>
<keyword evidence="5" id="KW-0479">Metal-binding</keyword>
<organism evidence="11 12">
    <name type="scientific">[Myrmecia] bisecta</name>
    <dbReference type="NCBI Taxonomy" id="41462"/>
    <lineage>
        <taxon>Eukaryota</taxon>
        <taxon>Viridiplantae</taxon>
        <taxon>Chlorophyta</taxon>
        <taxon>core chlorophytes</taxon>
        <taxon>Trebouxiophyceae</taxon>
        <taxon>Trebouxiales</taxon>
        <taxon>Trebouxiaceae</taxon>
        <taxon>Myrmecia</taxon>
    </lineage>
</organism>
<reference evidence="11 12" key="1">
    <citation type="journal article" date="2024" name="Nat. Commun.">
        <title>Phylogenomics reveals the evolutionary origins of lichenization in chlorophyte algae.</title>
        <authorList>
            <person name="Puginier C."/>
            <person name="Libourel C."/>
            <person name="Otte J."/>
            <person name="Skaloud P."/>
            <person name="Haon M."/>
            <person name="Grisel S."/>
            <person name="Petersen M."/>
            <person name="Berrin J.G."/>
            <person name="Delaux P.M."/>
            <person name="Dal Grande F."/>
            <person name="Keller J."/>
        </authorList>
    </citation>
    <scope>NUCLEOTIDE SEQUENCE [LARGE SCALE GENOMIC DNA]</scope>
    <source>
        <strain evidence="11 12">SAG 2043</strain>
    </source>
</reference>
<dbReference type="Gene3D" id="3.40.50.1000">
    <property type="entry name" value="HAD superfamily/HAD-like"/>
    <property type="match status" value="1"/>
</dbReference>
<dbReference type="Pfam" id="PF08282">
    <property type="entry name" value="Hydrolase_3"/>
    <property type="match status" value="1"/>
</dbReference>
<dbReference type="InterPro" id="IPR002528">
    <property type="entry name" value="MATE_fam"/>
</dbReference>
<dbReference type="GO" id="GO:0006364">
    <property type="term" value="P:rRNA processing"/>
    <property type="evidence" value="ECO:0007669"/>
    <property type="project" value="InterPro"/>
</dbReference>
<feature type="transmembrane region" description="Helical" evidence="9">
    <location>
        <begin position="435"/>
        <end position="457"/>
    </location>
</feature>
<dbReference type="Pfam" id="PF01554">
    <property type="entry name" value="MatE"/>
    <property type="match status" value="2"/>
</dbReference>
<dbReference type="Gene3D" id="3.40.390.30">
    <property type="entry name" value="Metalloproteases ('zincins'), catalytic domain"/>
    <property type="match status" value="1"/>
</dbReference>
<keyword evidence="9" id="KW-0472">Membrane</keyword>
<feature type="transmembrane region" description="Helical" evidence="9">
    <location>
        <begin position="201"/>
        <end position="222"/>
    </location>
</feature>
<dbReference type="GO" id="GO:0004222">
    <property type="term" value="F:metalloendopeptidase activity"/>
    <property type="evidence" value="ECO:0007669"/>
    <property type="project" value="InterPro"/>
</dbReference>
<feature type="compositionally biased region" description="Basic and acidic residues" evidence="10">
    <location>
        <begin position="27"/>
        <end position="44"/>
    </location>
</feature>
<dbReference type="EMBL" id="JALJOR010000013">
    <property type="protein sequence ID" value="KAK9806969.1"/>
    <property type="molecule type" value="Genomic_DNA"/>
</dbReference>
<evidence type="ECO:0000256" key="6">
    <source>
        <dbReference type="ARBA" id="ARBA00022759"/>
    </source>
</evidence>
<comment type="caution">
    <text evidence="9">Lacks conserved residue(s) required for the propagation of feature annotation.</text>
</comment>
<dbReference type="GO" id="GO:1990961">
    <property type="term" value="P:xenobiotic detoxification by transmembrane export across the plasma membrane"/>
    <property type="evidence" value="ECO:0007669"/>
    <property type="project" value="InterPro"/>
</dbReference>
<evidence type="ECO:0000313" key="12">
    <source>
        <dbReference type="Proteomes" id="UP001489004"/>
    </source>
</evidence>
<feature type="region of interest" description="Disordered" evidence="10">
    <location>
        <begin position="631"/>
        <end position="688"/>
    </location>
</feature>
<dbReference type="SFLD" id="SFLDS00003">
    <property type="entry name" value="Haloacid_Dehalogenase"/>
    <property type="match status" value="1"/>
</dbReference>
<keyword evidence="8" id="KW-0862">Zinc</keyword>
<evidence type="ECO:0000256" key="4">
    <source>
        <dbReference type="ARBA" id="ARBA00022722"/>
    </source>
</evidence>
<evidence type="ECO:0000256" key="10">
    <source>
        <dbReference type="SAM" id="MobiDB-lite"/>
    </source>
</evidence>
<evidence type="ECO:0000313" key="11">
    <source>
        <dbReference type="EMBL" id="KAK9806969.1"/>
    </source>
</evidence>
<dbReference type="InterPro" id="IPR023214">
    <property type="entry name" value="HAD_sf"/>
</dbReference>
<dbReference type="InterPro" id="IPR023091">
    <property type="entry name" value="MetalPrtase_cat_dom_sf_prd"/>
</dbReference>
<evidence type="ECO:0000256" key="3">
    <source>
        <dbReference type="ARBA" id="ARBA00010875"/>
    </source>
</evidence>
<comment type="caution">
    <text evidence="11">The sequence shown here is derived from an EMBL/GenBank/DDBJ whole genome shotgun (WGS) entry which is preliminary data.</text>
</comment>
<evidence type="ECO:0000256" key="5">
    <source>
        <dbReference type="ARBA" id="ARBA00022723"/>
    </source>
</evidence>
<keyword evidence="7" id="KW-0378">Hydrolase</keyword>
<evidence type="ECO:0000256" key="1">
    <source>
        <dbReference type="ARBA" id="ARBA00001947"/>
    </source>
</evidence>